<protein>
    <submittedName>
        <fullName evidence="1">Uncharacterized protein</fullName>
    </submittedName>
</protein>
<organism evidence="1 2">
    <name type="scientific">Streptomyces chryseus</name>
    <dbReference type="NCBI Taxonomy" id="68186"/>
    <lineage>
        <taxon>Bacteria</taxon>
        <taxon>Bacillati</taxon>
        <taxon>Actinomycetota</taxon>
        <taxon>Actinomycetes</taxon>
        <taxon>Kitasatosporales</taxon>
        <taxon>Streptomycetaceae</taxon>
        <taxon>Streptomyces</taxon>
    </lineage>
</organism>
<evidence type="ECO:0000313" key="2">
    <source>
        <dbReference type="Proteomes" id="UP000599437"/>
    </source>
</evidence>
<keyword evidence="2" id="KW-1185">Reference proteome</keyword>
<accession>A0ABQ3DHG4</accession>
<gene>
    <name evidence="1" type="ORF">GCM10010346_17000</name>
</gene>
<evidence type="ECO:0000313" key="1">
    <source>
        <dbReference type="EMBL" id="GHA94781.1"/>
    </source>
</evidence>
<dbReference type="EMBL" id="BMVO01000003">
    <property type="protein sequence ID" value="GHA94781.1"/>
    <property type="molecule type" value="Genomic_DNA"/>
</dbReference>
<name>A0ABQ3DHG4_9ACTN</name>
<reference evidence="2" key="1">
    <citation type="journal article" date="2019" name="Int. J. Syst. Evol. Microbiol.">
        <title>The Global Catalogue of Microorganisms (GCM) 10K type strain sequencing project: providing services to taxonomists for standard genome sequencing and annotation.</title>
        <authorList>
            <consortium name="The Broad Institute Genomics Platform"/>
            <consortium name="The Broad Institute Genome Sequencing Center for Infectious Disease"/>
            <person name="Wu L."/>
            <person name="Ma J."/>
        </authorList>
    </citation>
    <scope>NUCLEOTIDE SEQUENCE [LARGE SCALE GENOMIC DNA]</scope>
    <source>
        <strain evidence="2">JCM 4737</strain>
    </source>
</reference>
<proteinExistence type="predicted"/>
<comment type="caution">
    <text evidence="1">The sequence shown here is derived from an EMBL/GenBank/DDBJ whole genome shotgun (WGS) entry which is preliminary data.</text>
</comment>
<dbReference type="Proteomes" id="UP000599437">
    <property type="component" value="Unassembled WGS sequence"/>
</dbReference>
<sequence>MPCAPRPQVPPATRLLGHPGRGRCHTRALASVVSVLVLLGPLVRLVRRWNPDGAHCWADTLSALSGHGVRSLSAPTVSAPLDL</sequence>